<keyword evidence="6" id="KW-0333">Golgi apparatus</keyword>
<dbReference type="GO" id="GO:0017119">
    <property type="term" value="C:Golgi transport complex"/>
    <property type="evidence" value="ECO:0007669"/>
    <property type="project" value="TreeGrafter"/>
</dbReference>
<comment type="subcellular location">
    <subcellularLocation>
        <location evidence="1">Golgi apparatus membrane</location>
        <topology evidence="1">Peripheral membrane protein</topology>
    </subcellularLocation>
</comment>
<evidence type="ECO:0000313" key="13">
    <source>
        <dbReference type="Proteomes" id="UP000807716"/>
    </source>
</evidence>
<feature type="compositionally biased region" description="Polar residues" evidence="9">
    <location>
        <begin position="1006"/>
        <end position="1022"/>
    </location>
</feature>
<dbReference type="GO" id="GO:0000139">
    <property type="term" value="C:Golgi membrane"/>
    <property type="evidence" value="ECO:0007669"/>
    <property type="project" value="UniProtKB-SubCell"/>
</dbReference>
<evidence type="ECO:0000256" key="4">
    <source>
        <dbReference type="ARBA" id="ARBA00022448"/>
    </source>
</evidence>
<dbReference type="PANTHER" id="PTHR12961">
    <property type="entry name" value="CONSERVED OLIGOMERIC GOLGI COMPLEX COMPONENT 2"/>
    <property type="match status" value="1"/>
</dbReference>
<feature type="compositionally biased region" description="Gly residues" evidence="9">
    <location>
        <begin position="926"/>
        <end position="938"/>
    </location>
</feature>
<feature type="compositionally biased region" description="Low complexity" evidence="9">
    <location>
        <begin position="9"/>
        <end position="18"/>
    </location>
</feature>
<dbReference type="InterPro" id="IPR024603">
    <property type="entry name" value="COG_complex_COG2_C"/>
</dbReference>
<feature type="compositionally biased region" description="Acidic residues" evidence="9">
    <location>
        <begin position="223"/>
        <end position="235"/>
    </location>
</feature>
<feature type="region of interest" description="Disordered" evidence="9">
    <location>
        <begin position="694"/>
        <end position="736"/>
    </location>
</feature>
<evidence type="ECO:0000259" key="10">
    <source>
        <dbReference type="Pfam" id="PF06148"/>
    </source>
</evidence>
<dbReference type="OrthoDB" id="332281at2759"/>
<feature type="region of interest" description="Disordered" evidence="9">
    <location>
        <begin position="599"/>
        <end position="651"/>
    </location>
</feature>
<evidence type="ECO:0000256" key="8">
    <source>
        <dbReference type="ARBA" id="ARBA00031344"/>
    </source>
</evidence>
<feature type="region of interest" description="Disordered" evidence="9">
    <location>
        <begin position="1003"/>
        <end position="1022"/>
    </location>
</feature>
<dbReference type="Pfam" id="PF06148">
    <property type="entry name" value="COG2_N"/>
    <property type="match status" value="1"/>
</dbReference>
<comment type="caution">
    <text evidence="12">The sequence shown here is derived from an EMBL/GenBank/DDBJ whole genome shotgun (WGS) entry which is preliminary data.</text>
</comment>
<feature type="region of interest" description="Disordered" evidence="9">
    <location>
        <begin position="566"/>
        <end position="587"/>
    </location>
</feature>
<feature type="domain" description="Conserved oligomeric Golgi complex subunit 2 N-terminal" evidence="10">
    <location>
        <begin position="80"/>
        <end position="148"/>
    </location>
</feature>
<evidence type="ECO:0000256" key="6">
    <source>
        <dbReference type="ARBA" id="ARBA00023034"/>
    </source>
</evidence>
<feature type="domain" description="COG complex component COG2 C-terminal" evidence="11">
    <location>
        <begin position="459"/>
        <end position="810"/>
    </location>
</feature>
<dbReference type="EMBL" id="JAAAJB010000689">
    <property type="protein sequence ID" value="KAG0252109.1"/>
    <property type="molecule type" value="Genomic_DNA"/>
</dbReference>
<evidence type="ECO:0000256" key="3">
    <source>
        <dbReference type="ARBA" id="ARBA00020977"/>
    </source>
</evidence>
<evidence type="ECO:0000259" key="11">
    <source>
        <dbReference type="Pfam" id="PF12022"/>
    </source>
</evidence>
<evidence type="ECO:0000256" key="7">
    <source>
        <dbReference type="ARBA" id="ARBA00023136"/>
    </source>
</evidence>
<evidence type="ECO:0000256" key="9">
    <source>
        <dbReference type="SAM" id="MobiDB-lite"/>
    </source>
</evidence>
<protein>
    <recommendedName>
        <fullName evidence="3">Conserved oligomeric Golgi complex subunit 2</fullName>
    </recommendedName>
    <alternativeName>
        <fullName evidence="8">Component of oligomeric Golgi complex 2</fullName>
    </alternativeName>
</protein>
<dbReference type="Pfam" id="PF12022">
    <property type="entry name" value="COG2_C"/>
    <property type="match status" value="1"/>
</dbReference>
<dbReference type="AlphaFoldDB" id="A0A9P6PU71"/>
<evidence type="ECO:0000256" key="2">
    <source>
        <dbReference type="ARBA" id="ARBA00007603"/>
    </source>
</evidence>
<reference evidence="12" key="1">
    <citation type="journal article" date="2020" name="Fungal Divers.">
        <title>Resolving the Mortierellaceae phylogeny through synthesis of multi-gene phylogenetics and phylogenomics.</title>
        <authorList>
            <person name="Vandepol N."/>
            <person name="Liber J."/>
            <person name="Desiro A."/>
            <person name="Na H."/>
            <person name="Kennedy M."/>
            <person name="Barry K."/>
            <person name="Grigoriev I.V."/>
            <person name="Miller A.N."/>
            <person name="O'Donnell K."/>
            <person name="Stajich J.E."/>
            <person name="Bonito G."/>
        </authorList>
    </citation>
    <scope>NUCLEOTIDE SEQUENCE</scope>
    <source>
        <strain evidence="12">BC1065</strain>
    </source>
</reference>
<evidence type="ECO:0000256" key="5">
    <source>
        <dbReference type="ARBA" id="ARBA00022927"/>
    </source>
</evidence>
<organism evidence="12 13">
    <name type="scientific">Actinomortierella ambigua</name>
    <dbReference type="NCBI Taxonomy" id="1343610"/>
    <lineage>
        <taxon>Eukaryota</taxon>
        <taxon>Fungi</taxon>
        <taxon>Fungi incertae sedis</taxon>
        <taxon>Mucoromycota</taxon>
        <taxon>Mortierellomycotina</taxon>
        <taxon>Mortierellomycetes</taxon>
        <taxon>Mortierellales</taxon>
        <taxon>Mortierellaceae</taxon>
        <taxon>Actinomortierella</taxon>
    </lineage>
</organism>
<feature type="compositionally biased region" description="Polar residues" evidence="9">
    <location>
        <begin position="709"/>
        <end position="719"/>
    </location>
</feature>
<sequence>MDSQHAADSKAPASSASRKPSHLSIDSKSANSSFLPALNSRLLEHARRDRQQQNHQAQRHQGHPSEANGDEFSLSIGIDRAALIAVEFDTDEFLSARRHLPLEELKSQLIAHLKELRTELVELINSDYADFINLSTNLNGVDKMMNDVHRPLVKMKDSALTVQSSLNSVVGTLEQKLAQRAEIREKKQTLQLLLNISESVSKVESLLRISTSSSSNDSGGGDNSEDPGLEGDEQQQENISTAKRLERVASEYNQMQYLVSKGAGLPFVANIDWRLVRIKETMSDNLSNVLKACLHPSEDVSPAENKASLLQCLRTYALIDQTTEAETVITEHLIEPFVAKTITRYNLEHLGNKERRPLVAMYDAILDFIQENCTLLMEVTQKELKGTTHYDIPAHCLWPSVAAAILKNIPSILIAAHADAFHQNYTDTMDLVTKLEALCGSRRSLTLLRGSSSYQTFMKRWNLLTYFTLRSHEMKETVETAMQHPGDFSLPIAKCKSTEALLPASKAILSAIERCWSPNVFVYGASDSFWKFTLQLLARYSVWLLYTLKEKLDLYKDHGSVGGIISNNSNNTNNNVPSRTSSPAPLAGGSSLLSAANAGGGGGGGLHRTASTASLRSMGGGSGSNTTAAAGHAGGTTSGTSMMSPPPAGRNSIDDVVLQHLTLLLHDVHAVVAQVERFFTTVIQPQLPRTLLTNDLGDEESEELKGERVTTSQRTSVDSNNKEEAGEGEGEVEGSGRRLLRDALQQGVQALQRDLPLVEQRITSLLTQRCLDVLQMHVKAITMSNASPTPTEPSFFVPLILEPLALFFLEPHHGPGFLLLPSLRDDEEEEEKKATTASDVVVTLHQHQPRQQQQPHGCDRNLRQRWIEKVAVTTTHHYGTLLTEHLQEVQRREEMRNKFAKKPGSQTKRRIGLSLPSAFTSFMGAPGGASGGASGAGQDGEIDEDEGGAGAAAAAHLLSADDKVRLQFVLDVRQFKNELAKFDIDPDTFEPYKELCTFTAPYEQLLPSTGRQSQSPLRQQDE</sequence>
<dbReference type="InterPro" id="IPR024602">
    <property type="entry name" value="COG_su2_N"/>
</dbReference>
<accession>A0A9P6PU71</accession>
<comment type="similarity">
    <text evidence="2">Belongs to the COG2 family.</text>
</comment>
<dbReference type="GO" id="GO:0006891">
    <property type="term" value="P:intra-Golgi vesicle-mediated transport"/>
    <property type="evidence" value="ECO:0007669"/>
    <property type="project" value="TreeGrafter"/>
</dbReference>
<evidence type="ECO:0000313" key="12">
    <source>
        <dbReference type="EMBL" id="KAG0252109.1"/>
    </source>
</evidence>
<name>A0A9P6PU71_9FUNG</name>
<dbReference type="Proteomes" id="UP000807716">
    <property type="component" value="Unassembled WGS sequence"/>
</dbReference>
<proteinExistence type="inferred from homology"/>
<keyword evidence="5" id="KW-0653">Protein transport</keyword>
<dbReference type="GO" id="GO:0015031">
    <property type="term" value="P:protein transport"/>
    <property type="evidence" value="ECO:0007669"/>
    <property type="project" value="UniProtKB-KW"/>
</dbReference>
<feature type="region of interest" description="Disordered" evidence="9">
    <location>
        <begin position="211"/>
        <end position="239"/>
    </location>
</feature>
<keyword evidence="4" id="KW-0813">Transport</keyword>
<gene>
    <name evidence="12" type="primary">COG2</name>
    <name evidence="12" type="ORF">DFQ27_008255</name>
</gene>
<dbReference type="PANTHER" id="PTHR12961:SF0">
    <property type="entry name" value="CONSERVED OLIGOMERIC GOLGI COMPLEX SUBUNIT 2"/>
    <property type="match status" value="1"/>
</dbReference>
<feature type="region of interest" description="Disordered" evidence="9">
    <location>
        <begin position="926"/>
        <end position="948"/>
    </location>
</feature>
<evidence type="ECO:0000256" key="1">
    <source>
        <dbReference type="ARBA" id="ARBA00004395"/>
    </source>
</evidence>
<feature type="region of interest" description="Disordered" evidence="9">
    <location>
        <begin position="1"/>
        <end position="32"/>
    </location>
</feature>
<dbReference type="InterPro" id="IPR009316">
    <property type="entry name" value="COG2"/>
</dbReference>
<dbReference type="GO" id="GO:0007030">
    <property type="term" value="P:Golgi organization"/>
    <property type="evidence" value="ECO:0007669"/>
    <property type="project" value="InterPro"/>
</dbReference>
<feature type="region of interest" description="Disordered" evidence="9">
    <location>
        <begin position="47"/>
        <end position="71"/>
    </location>
</feature>
<keyword evidence="7" id="KW-0472">Membrane</keyword>
<keyword evidence="13" id="KW-1185">Reference proteome</keyword>